<keyword evidence="2" id="KW-0472">Membrane</keyword>
<dbReference type="KEGG" id="pbap:Pla133_18970"/>
<evidence type="ECO:0000313" key="3">
    <source>
        <dbReference type="EMBL" id="QDU66821.1"/>
    </source>
</evidence>
<feature type="region of interest" description="Disordered" evidence="1">
    <location>
        <begin position="1"/>
        <end position="26"/>
    </location>
</feature>
<evidence type="ECO:0000313" key="4">
    <source>
        <dbReference type="Proteomes" id="UP000316921"/>
    </source>
</evidence>
<sequence>MDRGRVNAESEVADRTAASRSRPPATSTGALLIAGAAPLVAVGAAIHVVAANAPDWVAEFFDPIFAVAGGALALGLVVCTFVAVRGMRRGDRSALPQVAVCGLVLLFAYLSSMWALLRGLE</sequence>
<proteinExistence type="predicted"/>
<organism evidence="3 4">
    <name type="scientific">Engelhardtia mirabilis</name>
    <dbReference type="NCBI Taxonomy" id="2528011"/>
    <lineage>
        <taxon>Bacteria</taxon>
        <taxon>Pseudomonadati</taxon>
        <taxon>Planctomycetota</taxon>
        <taxon>Planctomycetia</taxon>
        <taxon>Planctomycetia incertae sedis</taxon>
        <taxon>Engelhardtia</taxon>
    </lineage>
</organism>
<reference evidence="3 4" key="1">
    <citation type="submission" date="2019-02" db="EMBL/GenBank/DDBJ databases">
        <title>Deep-cultivation of Planctomycetes and their phenomic and genomic characterization uncovers novel biology.</title>
        <authorList>
            <person name="Wiegand S."/>
            <person name="Jogler M."/>
            <person name="Boedeker C."/>
            <person name="Pinto D."/>
            <person name="Vollmers J."/>
            <person name="Rivas-Marin E."/>
            <person name="Kohn T."/>
            <person name="Peeters S.H."/>
            <person name="Heuer A."/>
            <person name="Rast P."/>
            <person name="Oberbeckmann S."/>
            <person name="Bunk B."/>
            <person name="Jeske O."/>
            <person name="Meyerdierks A."/>
            <person name="Storesund J.E."/>
            <person name="Kallscheuer N."/>
            <person name="Luecker S."/>
            <person name="Lage O.M."/>
            <person name="Pohl T."/>
            <person name="Merkel B.J."/>
            <person name="Hornburger P."/>
            <person name="Mueller R.-W."/>
            <person name="Bruemmer F."/>
            <person name="Labrenz M."/>
            <person name="Spormann A.M."/>
            <person name="Op den Camp H."/>
            <person name="Overmann J."/>
            <person name="Amann R."/>
            <person name="Jetten M.S.M."/>
            <person name="Mascher T."/>
            <person name="Medema M.H."/>
            <person name="Devos D.P."/>
            <person name="Kaster A.-K."/>
            <person name="Ovreas L."/>
            <person name="Rohde M."/>
            <person name="Galperin M.Y."/>
            <person name="Jogler C."/>
        </authorList>
    </citation>
    <scope>NUCLEOTIDE SEQUENCE [LARGE SCALE GENOMIC DNA]</scope>
    <source>
        <strain evidence="3 4">Pla133</strain>
    </source>
</reference>
<keyword evidence="2" id="KW-1133">Transmembrane helix</keyword>
<accession>A0A518BIM4</accession>
<name>A0A518BIM4_9BACT</name>
<dbReference type="RefSeq" id="WP_145064624.1">
    <property type="nucleotide sequence ID" value="NZ_CP036287.1"/>
</dbReference>
<feature type="transmembrane region" description="Helical" evidence="2">
    <location>
        <begin position="63"/>
        <end position="84"/>
    </location>
</feature>
<dbReference type="EMBL" id="CP036287">
    <property type="protein sequence ID" value="QDU66821.1"/>
    <property type="molecule type" value="Genomic_DNA"/>
</dbReference>
<feature type="transmembrane region" description="Helical" evidence="2">
    <location>
        <begin position="30"/>
        <end position="51"/>
    </location>
</feature>
<dbReference type="AlphaFoldDB" id="A0A518BIM4"/>
<protein>
    <submittedName>
        <fullName evidence="3">Uncharacterized protein</fullName>
    </submittedName>
</protein>
<gene>
    <name evidence="3" type="ORF">Pla133_18970</name>
</gene>
<dbReference type="Proteomes" id="UP000316921">
    <property type="component" value="Chromosome"/>
</dbReference>
<feature type="transmembrane region" description="Helical" evidence="2">
    <location>
        <begin position="96"/>
        <end position="117"/>
    </location>
</feature>
<keyword evidence="4" id="KW-1185">Reference proteome</keyword>
<keyword evidence="2" id="KW-0812">Transmembrane</keyword>
<evidence type="ECO:0000256" key="1">
    <source>
        <dbReference type="SAM" id="MobiDB-lite"/>
    </source>
</evidence>
<feature type="compositionally biased region" description="Basic and acidic residues" evidence="1">
    <location>
        <begin position="1"/>
        <end position="14"/>
    </location>
</feature>
<evidence type="ECO:0000256" key="2">
    <source>
        <dbReference type="SAM" id="Phobius"/>
    </source>
</evidence>